<evidence type="ECO:0000313" key="8">
    <source>
        <dbReference type="Proteomes" id="UP001597326"/>
    </source>
</evidence>
<protein>
    <submittedName>
        <fullName evidence="7">LysE/ArgO family amino acid transporter</fullName>
    </submittedName>
</protein>
<dbReference type="PANTHER" id="PTHR30086">
    <property type="entry name" value="ARGININE EXPORTER PROTEIN ARGO"/>
    <property type="match status" value="1"/>
</dbReference>
<feature type="transmembrane region" description="Helical" evidence="6">
    <location>
        <begin position="38"/>
        <end position="65"/>
    </location>
</feature>
<keyword evidence="8" id="KW-1185">Reference proteome</keyword>
<keyword evidence="4 6" id="KW-1133">Transmembrane helix</keyword>
<keyword evidence="3 6" id="KW-0812">Transmembrane</keyword>
<name>A0ABW4RV41_9ACTN</name>
<dbReference type="RefSeq" id="WP_343872736.1">
    <property type="nucleotide sequence ID" value="NZ_BAAAIX010000009.1"/>
</dbReference>
<feature type="transmembrane region" description="Helical" evidence="6">
    <location>
        <begin position="104"/>
        <end position="122"/>
    </location>
</feature>
<organism evidence="7 8">
    <name type="scientific">Luteococcus peritonei</name>
    <dbReference type="NCBI Taxonomy" id="88874"/>
    <lineage>
        <taxon>Bacteria</taxon>
        <taxon>Bacillati</taxon>
        <taxon>Actinomycetota</taxon>
        <taxon>Actinomycetes</taxon>
        <taxon>Propionibacteriales</taxon>
        <taxon>Propionibacteriaceae</taxon>
        <taxon>Luteococcus</taxon>
    </lineage>
</organism>
<keyword evidence="5 6" id="KW-0472">Membrane</keyword>
<feature type="transmembrane region" description="Helical" evidence="6">
    <location>
        <begin position="6"/>
        <end position="26"/>
    </location>
</feature>
<comment type="caution">
    <text evidence="7">The sequence shown here is derived from an EMBL/GenBank/DDBJ whole genome shotgun (WGS) entry which is preliminary data.</text>
</comment>
<keyword evidence="2" id="KW-1003">Cell membrane</keyword>
<dbReference type="PANTHER" id="PTHR30086:SF20">
    <property type="entry name" value="ARGININE EXPORTER PROTEIN ARGO-RELATED"/>
    <property type="match status" value="1"/>
</dbReference>
<dbReference type="Proteomes" id="UP001597326">
    <property type="component" value="Unassembled WGS sequence"/>
</dbReference>
<evidence type="ECO:0000256" key="3">
    <source>
        <dbReference type="ARBA" id="ARBA00022692"/>
    </source>
</evidence>
<evidence type="ECO:0000313" key="7">
    <source>
        <dbReference type="EMBL" id="MFD1889664.1"/>
    </source>
</evidence>
<dbReference type="Pfam" id="PF01810">
    <property type="entry name" value="LysE"/>
    <property type="match status" value="1"/>
</dbReference>
<proteinExistence type="predicted"/>
<gene>
    <name evidence="7" type="ORF">ACFSCS_05590</name>
</gene>
<comment type="subcellular location">
    <subcellularLocation>
        <location evidence="1">Cell membrane</location>
        <topology evidence="1">Multi-pass membrane protein</topology>
    </subcellularLocation>
</comment>
<evidence type="ECO:0000256" key="4">
    <source>
        <dbReference type="ARBA" id="ARBA00022989"/>
    </source>
</evidence>
<feature type="transmembrane region" description="Helical" evidence="6">
    <location>
        <begin position="175"/>
        <end position="196"/>
    </location>
</feature>
<dbReference type="EMBL" id="JBHUFZ010000011">
    <property type="protein sequence ID" value="MFD1889664.1"/>
    <property type="molecule type" value="Genomic_DNA"/>
</dbReference>
<accession>A0ABW4RV41</accession>
<evidence type="ECO:0000256" key="5">
    <source>
        <dbReference type="ARBA" id="ARBA00023136"/>
    </source>
</evidence>
<sequence length="203" mass="20866">MFSTWVTGLLTGFSLIVVIGVQNGLVLRQGLRREHVGIVVAVCALGDLVLISAGTAGMGAVAGAHPGALRVLSWVGAAYLLWCAIGSFRAAARPGALELEAPRSRSSVLGTVLAVTWLNPHVYLDTVVMLGSIAASHGGLRWWFAAGAMTASLVWFVVLGLGARALSGPLGRPSVWRVVDVVIGLVMLAVAASLLLHAGPTAG</sequence>
<evidence type="ECO:0000256" key="1">
    <source>
        <dbReference type="ARBA" id="ARBA00004651"/>
    </source>
</evidence>
<dbReference type="InterPro" id="IPR001123">
    <property type="entry name" value="LeuE-type"/>
</dbReference>
<feature type="transmembrane region" description="Helical" evidence="6">
    <location>
        <begin position="71"/>
        <end position="92"/>
    </location>
</feature>
<evidence type="ECO:0000256" key="6">
    <source>
        <dbReference type="SAM" id="Phobius"/>
    </source>
</evidence>
<feature type="transmembrane region" description="Helical" evidence="6">
    <location>
        <begin position="142"/>
        <end position="163"/>
    </location>
</feature>
<reference evidence="8" key="1">
    <citation type="journal article" date="2019" name="Int. J. Syst. Evol. Microbiol.">
        <title>The Global Catalogue of Microorganisms (GCM) 10K type strain sequencing project: providing services to taxonomists for standard genome sequencing and annotation.</title>
        <authorList>
            <consortium name="The Broad Institute Genomics Platform"/>
            <consortium name="The Broad Institute Genome Sequencing Center for Infectious Disease"/>
            <person name="Wu L."/>
            <person name="Ma J."/>
        </authorList>
    </citation>
    <scope>NUCLEOTIDE SEQUENCE [LARGE SCALE GENOMIC DNA]</scope>
    <source>
        <strain evidence="8">CAIM 431</strain>
    </source>
</reference>
<evidence type="ECO:0000256" key="2">
    <source>
        <dbReference type="ARBA" id="ARBA00022475"/>
    </source>
</evidence>